<proteinExistence type="predicted"/>
<dbReference type="HOGENOM" id="CLU_1989448_0_0_7"/>
<dbReference type="Proteomes" id="UP000007073">
    <property type="component" value="Chromosome"/>
</dbReference>
<accession>Q39TF4</accession>
<dbReference type="PROSITE" id="PS51257">
    <property type="entry name" value="PROKAR_LIPOPROTEIN"/>
    <property type="match status" value="1"/>
</dbReference>
<feature type="chain" id="PRO_5004223259" evidence="1">
    <location>
        <begin position="25"/>
        <end position="125"/>
    </location>
</feature>
<keyword evidence="1" id="KW-0732">Signal</keyword>
<dbReference type="EMBL" id="CP000148">
    <property type="protein sequence ID" value="ABB32470.2"/>
    <property type="molecule type" value="Genomic_DNA"/>
</dbReference>
<sequence>MNRAKRLVTGLAIIVMAGLMTACASIQPEARAVVRDGGIAEQGDTVNLYYAHSKTAKEEFCPGAIVPVYRMGEGFYLIKTEVGKIRVVKELGDHYVQAVVTEGQIMSGDIATQPNSECLIQIPNH</sequence>
<protein>
    <submittedName>
        <fullName evidence="2">Lipoprotein, putative</fullName>
    </submittedName>
</protein>
<reference evidence="2 3" key="2">
    <citation type="journal article" date="2009" name="BMC Microbiol.">
        <title>The genome sequence of Geobacter metallireducens: features of metabolism, physiology and regulation common and dissimilar to Geobacter sulfurreducens.</title>
        <authorList>
            <person name="Aklujkar M."/>
            <person name="Krushkal J."/>
            <person name="DiBartolo G."/>
            <person name="Lapidus A."/>
            <person name="Land M.L."/>
            <person name="Lovley D.R."/>
        </authorList>
    </citation>
    <scope>NUCLEOTIDE SEQUENCE [LARGE SCALE GENOMIC DNA]</scope>
    <source>
        <strain evidence="3">ATCC 53774 / DSM 7210 / GS-15</strain>
    </source>
</reference>
<dbReference type="STRING" id="269799.Gmet_2243"/>
<keyword evidence="2" id="KW-0449">Lipoprotein</keyword>
<evidence type="ECO:0000256" key="1">
    <source>
        <dbReference type="SAM" id="SignalP"/>
    </source>
</evidence>
<dbReference type="AlphaFoldDB" id="Q39TF4"/>
<organism evidence="2 3">
    <name type="scientific">Geobacter metallireducens (strain ATCC 53774 / DSM 7210 / GS-15)</name>
    <dbReference type="NCBI Taxonomy" id="269799"/>
    <lineage>
        <taxon>Bacteria</taxon>
        <taxon>Pseudomonadati</taxon>
        <taxon>Thermodesulfobacteriota</taxon>
        <taxon>Desulfuromonadia</taxon>
        <taxon>Geobacterales</taxon>
        <taxon>Geobacteraceae</taxon>
        <taxon>Geobacter</taxon>
    </lineage>
</organism>
<gene>
    <name evidence="2" type="ordered locus">Gmet_2243</name>
</gene>
<evidence type="ECO:0000313" key="3">
    <source>
        <dbReference type="Proteomes" id="UP000007073"/>
    </source>
</evidence>
<name>Q39TF4_GEOMG</name>
<evidence type="ECO:0000313" key="2">
    <source>
        <dbReference type="EMBL" id="ABB32470.2"/>
    </source>
</evidence>
<dbReference type="KEGG" id="gme:Gmet_2243"/>
<keyword evidence="3" id="KW-1185">Reference proteome</keyword>
<reference evidence="2 3" key="1">
    <citation type="submission" date="2005-10" db="EMBL/GenBank/DDBJ databases">
        <title>Complete sequence of Geobacter metallireducens GS-15.</title>
        <authorList>
            <consortium name="US DOE Joint Genome Institute"/>
            <person name="Copeland A."/>
            <person name="Lucas S."/>
            <person name="Lapidus A."/>
            <person name="Barry K."/>
            <person name="Detter J.C."/>
            <person name="Glavina T."/>
            <person name="Hammon N."/>
            <person name="Israni S."/>
            <person name="Pitluck S."/>
            <person name="Di Bartolo G."/>
            <person name="Chain P."/>
            <person name="Schmutz J."/>
            <person name="Larimer F."/>
            <person name="Land M."/>
            <person name="Kyrpides N."/>
            <person name="Ivanova N."/>
            <person name="Richardson P."/>
        </authorList>
    </citation>
    <scope>NUCLEOTIDE SEQUENCE [LARGE SCALE GENOMIC DNA]</scope>
    <source>
        <strain evidence="3">ATCC 53774 / DSM 7210 / GS-15</strain>
    </source>
</reference>
<feature type="signal peptide" evidence="1">
    <location>
        <begin position="1"/>
        <end position="24"/>
    </location>
</feature>
<dbReference type="RefSeq" id="WP_011365997.1">
    <property type="nucleotide sequence ID" value="NC_007517.1"/>
</dbReference>